<evidence type="ECO:0000313" key="1">
    <source>
        <dbReference type="EMBL" id="RBQ21579.1"/>
    </source>
</evidence>
<accession>A0A366M7Q8</accession>
<comment type="caution">
    <text evidence="1">The sequence shown here is derived from an EMBL/GenBank/DDBJ whole genome shotgun (WGS) entry which is preliminary data.</text>
</comment>
<reference evidence="1 2" key="1">
    <citation type="submission" date="2018-06" db="EMBL/GenBank/DDBJ databases">
        <title>Sphaerisporangium craniellae sp. nov., isolated from a marine sponge in the South China Sea.</title>
        <authorList>
            <person name="Li L."/>
        </authorList>
    </citation>
    <scope>NUCLEOTIDE SEQUENCE [LARGE SCALE GENOMIC DNA]</scope>
    <source>
        <strain evidence="1 2">LHW63015</strain>
    </source>
</reference>
<dbReference type="RefSeq" id="WP_113978338.1">
    <property type="nucleotide sequence ID" value="NZ_QMEY01000001.1"/>
</dbReference>
<organism evidence="1 2">
    <name type="scientific">Spongiactinospora rosea</name>
    <dbReference type="NCBI Taxonomy" id="2248750"/>
    <lineage>
        <taxon>Bacteria</taxon>
        <taxon>Bacillati</taxon>
        <taxon>Actinomycetota</taxon>
        <taxon>Actinomycetes</taxon>
        <taxon>Streptosporangiales</taxon>
        <taxon>Streptosporangiaceae</taxon>
        <taxon>Spongiactinospora</taxon>
    </lineage>
</organism>
<dbReference type="OrthoDB" id="3399802at2"/>
<name>A0A366M7Q8_9ACTN</name>
<proteinExistence type="predicted"/>
<protein>
    <submittedName>
        <fullName evidence="1">Uncharacterized protein</fullName>
    </submittedName>
</protein>
<sequence>MDEPGPHYLICLECGHGFPTADALLADRAALVERLNASLPPPPWDPAFEGPIEPDGDPEKITYCPHCTHDF</sequence>
<dbReference type="AlphaFoldDB" id="A0A366M7Q8"/>
<dbReference type="EMBL" id="QMEY01000001">
    <property type="protein sequence ID" value="RBQ21579.1"/>
    <property type="molecule type" value="Genomic_DNA"/>
</dbReference>
<dbReference type="Proteomes" id="UP000253303">
    <property type="component" value="Unassembled WGS sequence"/>
</dbReference>
<evidence type="ECO:0000313" key="2">
    <source>
        <dbReference type="Proteomes" id="UP000253303"/>
    </source>
</evidence>
<gene>
    <name evidence="1" type="ORF">DP939_02385</name>
</gene>
<keyword evidence="2" id="KW-1185">Reference proteome</keyword>